<evidence type="ECO:0008006" key="4">
    <source>
        <dbReference type="Google" id="ProtNLM"/>
    </source>
</evidence>
<gene>
    <name evidence="2" type="ORF">HMI49_14245</name>
</gene>
<accession>A0A7Y4KID6</accession>
<protein>
    <recommendedName>
        <fullName evidence="4">NACHT domain-containing protein</fullName>
    </recommendedName>
</protein>
<comment type="caution">
    <text evidence="2">The sequence shown here is derived from an EMBL/GenBank/DDBJ whole genome shotgun (WGS) entry which is preliminary data.</text>
</comment>
<dbReference type="InterPro" id="IPR027417">
    <property type="entry name" value="P-loop_NTPase"/>
</dbReference>
<dbReference type="EMBL" id="JABFJV010000067">
    <property type="protein sequence ID" value="NOK34360.1"/>
    <property type="molecule type" value="Genomic_DNA"/>
</dbReference>
<name>A0A7Y4KID6_9BACT</name>
<proteinExistence type="predicted"/>
<keyword evidence="3" id="KW-1185">Reference proteome</keyword>
<dbReference type="SUPFAM" id="SSF52540">
    <property type="entry name" value="P-loop containing nucleoside triphosphate hydrolases"/>
    <property type="match status" value="1"/>
</dbReference>
<dbReference type="Gene3D" id="3.40.50.300">
    <property type="entry name" value="P-loop containing nucleotide triphosphate hydrolases"/>
    <property type="match status" value="1"/>
</dbReference>
<dbReference type="Proteomes" id="UP000563426">
    <property type="component" value="Unassembled WGS sequence"/>
</dbReference>
<feature type="region of interest" description="Disordered" evidence="1">
    <location>
        <begin position="223"/>
        <end position="247"/>
    </location>
</feature>
<organism evidence="2 3">
    <name type="scientific">Corallococcus exercitus</name>
    <dbReference type="NCBI Taxonomy" id="2316736"/>
    <lineage>
        <taxon>Bacteria</taxon>
        <taxon>Pseudomonadati</taxon>
        <taxon>Myxococcota</taxon>
        <taxon>Myxococcia</taxon>
        <taxon>Myxococcales</taxon>
        <taxon>Cystobacterineae</taxon>
        <taxon>Myxococcaceae</taxon>
        <taxon>Corallococcus</taxon>
    </lineage>
</organism>
<evidence type="ECO:0000256" key="1">
    <source>
        <dbReference type="SAM" id="MobiDB-lite"/>
    </source>
</evidence>
<dbReference type="RefSeq" id="WP_171435356.1">
    <property type="nucleotide sequence ID" value="NZ_JABFJV010000067.1"/>
</dbReference>
<reference evidence="2 3" key="1">
    <citation type="submission" date="2020-05" db="EMBL/GenBank/DDBJ databases">
        <authorList>
            <person name="Whitworth D."/>
        </authorList>
    </citation>
    <scope>NUCLEOTIDE SEQUENCE [LARGE SCALE GENOMIC DNA]</scope>
    <source>
        <strain evidence="2 3">AB043B</strain>
    </source>
</reference>
<evidence type="ECO:0000313" key="3">
    <source>
        <dbReference type="Proteomes" id="UP000563426"/>
    </source>
</evidence>
<evidence type="ECO:0000313" key="2">
    <source>
        <dbReference type="EMBL" id="NOK34360.1"/>
    </source>
</evidence>
<sequence length="1317" mass="147636">MPHYDLQTLEPRTFQQLVQALAVKEIGPGLIPYGDGADGARDALFQGTATYPSSTSPWSGTLLLQVKFRQKPSSNPQKEGDWLISQAKKDIKKLGTSKKYILPDHYVLATNIDLTPVPNVGTDARARSALQELCREMKIKNFDIWDGNKIKRLLDSHREISITYGGYITTGDVLLAMRNQIAREEPNFEQTISEYLQHELLTDQYARLREAGSASDRKTSLSRVFVDLPSTSEPQSDPPDDTDTHGDFKNFAHEIIQTGALRMDRQSIINRREFAKQPNSLPSIENGRIVLIGGPGQGKSTLGQFICQLYRTALLKDRNKATLSESALDTINIILPQCSADKISLPKTRRFPIRIDLKNFADELANEKCNSVIEYIARKIDSCATAPINKSTLQTWLKSYPWILIFDGLDEVPASGNRANVLDCINQFITQCATLEADVLIIATSRPQGYGEAFPAHIFCHRYLCPLDTKRALHYAKRLTEACHPGDPALQKEIQARLDKAAAEQTTKKLMQSPLQVTILSVLAELSGELPKDRWDLFSKYYNTIFNRETQRGLSLSSVLRDHKQAIDRIHRQVGLQLQIASEAAGKNDAVLPKQSFSRIVRNEIEDSIIDPTVINNITDRITEAALDRLVFLVSPREQEIGFEIRSLQEFMAAEALMDGSDSQIISRLESIAGIPYWRNVFLFAAGRCSTERRYLVSHIVNVCQTLNDISDPSTAITRSGSRLALDLIEDDTFRTQPRQHRALAEIAQRLLELPPEDIHIRLANACLPQRGLEQIYKLALERSLSLKNTSQQLAAWQTASWIPPATHPWIVDFLNQHWPKSTAEQLQIIRLLENPYVSPWLASKSLELTPHSSPSDIPARNPTTETPQWVTSLRRIVFNRLDARTIKLQISTQSTNLIPLSINPFRPTHPRHWLEISKLPTSGIAWSLMQSNARLLLHPTREQAATELNSISNFFSKDSSQLDDCWHWGVAWPLLALLTLADNKEDLKTFARQLETGAIQPPSHWLQLESLWEKGISYNPKLSEPTTAEEALTLGWRHGKFEAHSLISNSVKSNLTLLTDALKSTTNKTLREIISTAIIHDLRVASGRFHDHQPTFLDVQIQPADFVEIIDATNGAWVGADMLAVLVEPDNLTTDWIDALNTLGSSTRKLRIHQHAPFRGIEKYFIPIAKHYASNPRKTGLLSWLLAFAQAGAAASEHLATLPIDSSTPEHEAQSLLLRLAGGDIRDQQVSELATRISNCSQTPAASEKFYQLGNILQPHLTTRWAEQLLIQIHNGSGALAPITIELILQLIRNRKSSLHNEKHLAALGLKHVSLA</sequence>